<organism evidence="1">
    <name type="scientific">Cucumis melo</name>
    <name type="common">Muskmelon</name>
    <dbReference type="NCBI Taxonomy" id="3656"/>
    <lineage>
        <taxon>Eukaryota</taxon>
        <taxon>Viridiplantae</taxon>
        <taxon>Streptophyta</taxon>
        <taxon>Embryophyta</taxon>
        <taxon>Tracheophyta</taxon>
        <taxon>Spermatophyta</taxon>
        <taxon>Magnoliopsida</taxon>
        <taxon>eudicotyledons</taxon>
        <taxon>Gunneridae</taxon>
        <taxon>Pentapetalae</taxon>
        <taxon>rosids</taxon>
        <taxon>fabids</taxon>
        <taxon>Cucurbitales</taxon>
        <taxon>Cucurbitaceae</taxon>
        <taxon>Benincaseae</taxon>
        <taxon>Cucumis</taxon>
    </lineage>
</organism>
<dbReference type="PANTHER" id="PTHR33428:SF2">
    <property type="entry name" value="CHLOROPHYLLASE-2"/>
    <property type="match status" value="1"/>
</dbReference>
<dbReference type="GO" id="GO:0015996">
    <property type="term" value="P:chlorophyll catabolic process"/>
    <property type="evidence" value="ECO:0007669"/>
    <property type="project" value="TreeGrafter"/>
</dbReference>
<name>A0A9I9D764_CUCME</name>
<dbReference type="SUPFAM" id="SSF53474">
    <property type="entry name" value="alpha/beta-Hydrolases"/>
    <property type="match status" value="1"/>
</dbReference>
<reference evidence="1" key="1">
    <citation type="submission" date="2023-03" db="UniProtKB">
        <authorList>
            <consortium name="EnsemblPlants"/>
        </authorList>
    </citation>
    <scope>IDENTIFICATION</scope>
</reference>
<dbReference type="AlphaFoldDB" id="A0A9I9D764"/>
<dbReference type="InterPro" id="IPR017395">
    <property type="entry name" value="Chlorophyllase-like"/>
</dbReference>
<sequence length="105" mass="11214">MAMATASFPPPLPTAGSATLSNVFEIGKFNAVLEKVEPGGCCSSGRFLPPKPLLIGRPSEAGEFPVLLLVHGYLLYNTFYSQLIHHIASHGFIVVAPQMATIFIT</sequence>
<dbReference type="PANTHER" id="PTHR33428">
    <property type="entry name" value="CHLOROPHYLLASE-2, CHLOROPLASTIC"/>
    <property type="match status" value="1"/>
</dbReference>
<accession>A0A9I9D764</accession>
<evidence type="ECO:0008006" key="2">
    <source>
        <dbReference type="Google" id="ProtNLM"/>
    </source>
</evidence>
<dbReference type="EnsemblPlants" id="MELO3C014286.2.1">
    <property type="protein sequence ID" value="MELO3C014286.2.1"/>
    <property type="gene ID" value="MELO3C014286.2"/>
</dbReference>
<proteinExistence type="predicted"/>
<dbReference type="Gramene" id="MELO3C014286.2.1">
    <property type="protein sequence ID" value="MELO3C014286.2.1"/>
    <property type="gene ID" value="MELO3C014286.2"/>
</dbReference>
<dbReference type="GO" id="GO:0047746">
    <property type="term" value="F:chlorophyllase activity"/>
    <property type="evidence" value="ECO:0007669"/>
    <property type="project" value="TreeGrafter"/>
</dbReference>
<protein>
    <recommendedName>
        <fullName evidence="2">Chlorophyllase</fullName>
    </recommendedName>
</protein>
<dbReference type="InterPro" id="IPR029058">
    <property type="entry name" value="AB_hydrolase_fold"/>
</dbReference>
<dbReference type="Gene3D" id="3.40.50.1820">
    <property type="entry name" value="alpha/beta hydrolase"/>
    <property type="match status" value="1"/>
</dbReference>
<dbReference type="Pfam" id="PF07224">
    <property type="entry name" value="Chlorophyllase"/>
    <property type="match status" value="1"/>
</dbReference>
<evidence type="ECO:0000313" key="1">
    <source>
        <dbReference type="EnsemblPlants" id="MELO3C014286.2.1"/>
    </source>
</evidence>